<sequence length="98" mass="11869">MTKEMREYIKECDCEEIQHLWKPKNERGDSFYIPSLSWLKKKMGKKLRRLYTRDKVWICEYISSEWTFMWTVRSSPRLVCIEALKAINKPMVFINSNG</sequence>
<proteinExistence type="predicted"/>
<accession>X0VYG0</accession>
<evidence type="ECO:0000313" key="1">
    <source>
        <dbReference type="EMBL" id="GAG05501.1"/>
    </source>
</evidence>
<organism evidence="1">
    <name type="scientific">marine sediment metagenome</name>
    <dbReference type="NCBI Taxonomy" id="412755"/>
    <lineage>
        <taxon>unclassified sequences</taxon>
        <taxon>metagenomes</taxon>
        <taxon>ecological metagenomes</taxon>
    </lineage>
</organism>
<reference evidence="1" key="1">
    <citation type="journal article" date="2014" name="Front. Microbiol.">
        <title>High frequency of phylogenetically diverse reductive dehalogenase-homologous genes in deep subseafloor sedimentary metagenomes.</title>
        <authorList>
            <person name="Kawai M."/>
            <person name="Futagami T."/>
            <person name="Toyoda A."/>
            <person name="Takaki Y."/>
            <person name="Nishi S."/>
            <person name="Hori S."/>
            <person name="Arai W."/>
            <person name="Tsubouchi T."/>
            <person name="Morono Y."/>
            <person name="Uchiyama I."/>
            <person name="Ito T."/>
            <person name="Fujiyama A."/>
            <person name="Inagaki F."/>
            <person name="Takami H."/>
        </authorList>
    </citation>
    <scope>NUCLEOTIDE SEQUENCE</scope>
    <source>
        <strain evidence="1">Expedition CK06-06</strain>
    </source>
</reference>
<name>X0VYG0_9ZZZZ</name>
<gene>
    <name evidence="1" type="ORF">S01H1_40366</name>
</gene>
<protein>
    <submittedName>
        <fullName evidence="1">Uncharacterized protein</fullName>
    </submittedName>
</protein>
<dbReference type="EMBL" id="BARS01025558">
    <property type="protein sequence ID" value="GAG05501.1"/>
    <property type="molecule type" value="Genomic_DNA"/>
</dbReference>
<feature type="non-terminal residue" evidence="1">
    <location>
        <position position="98"/>
    </location>
</feature>
<dbReference type="AlphaFoldDB" id="X0VYG0"/>
<comment type="caution">
    <text evidence="1">The sequence shown here is derived from an EMBL/GenBank/DDBJ whole genome shotgun (WGS) entry which is preliminary data.</text>
</comment>